<dbReference type="EMBL" id="LR881469">
    <property type="protein sequence ID" value="CAD5330459.1"/>
    <property type="molecule type" value="Genomic_DNA"/>
</dbReference>
<protein>
    <submittedName>
        <fullName evidence="4">(thale cress) hypothetical protein</fullName>
    </submittedName>
</protein>
<gene>
    <name evidence="4" type="ORF">AT9943_LOCUS17995</name>
</gene>
<dbReference type="PANTHER" id="PTHR31969">
    <property type="entry name" value="GEM-LIKE PROTEIN 2"/>
    <property type="match status" value="1"/>
</dbReference>
<dbReference type="SMART" id="SM00568">
    <property type="entry name" value="GRAM"/>
    <property type="match status" value="1"/>
</dbReference>
<organism evidence="4 5">
    <name type="scientific">Arabidopsis thaliana</name>
    <name type="common">Mouse-ear cress</name>
    <dbReference type="NCBI Taxonomy" id="3702"/>
    <lineage>
        <taxon>Eukaryota</taxon>
        <taxon>Viridiplantae</taxon>
        <taxon>Streptophyta</taxon>
        <taxon>Embryophyta</taxon>
        <taxon>Tracheophyta</taxon>
        <taxon>Spermatophyta</taxon>
        <taxon>Magnoliopsida</taxon>
        <taxon>eudicotyledons</taxon>
        <taxon>Gunneridae</taxon>
        <taxon>Pentapetalae</taxon>
        <taxon>rosids</taxon>
        <taxon>malvids</taxon>
        <taxon>Brassicales</taxon>
        <taxon>Brassicaceae</taxon>
        <taxon>Camelineae</taxon>
        <taxon>Arabidopsis</taxon>
    </lineage>
</organism>
<reference evidence="4 5" key="1">
    <citation type="submission" date="2020-09" db="EMBL/GenBank/DDBJ databases">
        <authorList>
            <person name="Ashkenazy H."/>
        </authorList>
    </citation>
    <scope>NUCLEOTIDE SEQUENCE [LARGE SCALE GENOMIC DNA]</scope>
    <source>
        <strain evidence="5">cv. Cdm-0</strain>
    </source>
</reference>
<dbReference type="Pfam" id="PF02893">
    <property type="entry name" value="GRAM"/>
    <property type="match status" value="1"/>
</dbReference>
<evidence type="ECO:0000313" key="4">
    <source>
        <dbReference type="EMBL" id="CAD5330459.1"/>
    </source>
</evidence>
<feature type="compositionally biased region" description="Basic and acidic residues" evidence="2">
    <location>
        <begin position="1"/>
        <end position="29"/>
    </location>
</feature>
<dbReference type="CDD" id="cd13222">
    <property type="entry name" value="PH-GRAM_GEM"/>
    <property type="match status" value="1"/>
</dbReference>
<evidence type="ECO:0000256" key="2">
    <source>
        <dbReference type="SAM" id="MobiDB-lite"/>
    </source>
</evidence>
<dbReference type="InterPro" id="IPR037848">
    <property type="entry name" value="GEM-like"/>
</dbReference>
<sequence>MEQLTKDTTLKSEDQNLKPPHSSDMKHVDQVAAKGAEDASSVIALSDESTTLQVEIDSKGDRAPNRTSSGSRKSVHWNPELVSESPAPDEKALSSSSAARSNPYVARAPTETSDASLKETMESVKGVLGRWGRRVGEAAMKAESLAGNTWQHREFPILYCCIVNPEKIYYELRLLIDLGDCHATCFADAAMGRIAQSTKVLAEGGYEKIFRQTFETVPEEQLQNSFACYLSTSAGPVMGVLYVSTAKLAYCSDNPLLYKNYGQTEWSYYKVVIPLHQLKSVNPSISTVNPAEKYIQVISVDDHEFWFMGFLNYEGAVTSLQDTLQAGALQSV</sequence>
<dbReference type="Proteomes" id="UP000516314">
    <property type="component" value="Chromosome 4"/>
</dbReference>
<feature type="region of interest" description="Disordered" evidence="2">
    <location>
        <begin position="1"/>
        <end position="115"/>
    </location>
</feature>
<name>A0A7G2F6B3_ARATH</name>
<dbReference type="InterPro" id="IPR004182">
    <property type="entry name" value="GRAM"/>
</dbReference>
<dbReference type="Gene3D" id="2.30.29.30">
    <property type="entry name" value="Pleckstrin-homology domain (PH domain)/Phosphotyrosine-binding domain (PTB)"/>
    <property type="match status" value="1"/>
</dbReference>
<evidence type="ECO:0000259" key="3">
    <source>
        <dbReference type="SMART" id="SM00568"/>
    </source>
</evidence>
<dbReference type="InterPro" id="IPR011993">
    <property type="entry name" value="PH-like_dom_sf"/>
</dbReference>
<feature type="domain" description="GRAM" evidence="3">
    <location>
        <begin position="208"/>
        <end position="285"/>
    </location>
</feature>
<comment type="similarity">
    <text evidence="1">Belongs to the GEM family.</text>
</comment>
<accession>A0A7G2F6B3</accession>
<dbReference type="AlphaFoldDB" id="A0A7G2F6B3"/>
<evidence type="ECO:0000256" key="1">
    <source>
        <dbReference type="ARBA" id="ARBA00009414"/>
    </source>
</evidence>
<proteinExistence type="inferred from homology"/>
<evidence type="ECO:0000313" key="5">
    <source>
        <dbReference type="Proteomes" id="UP000516314"/>
    </source>
</evidence>